<evidence type="ECO:0000313" key="3">
    <source>
        <dbReference type="Proteomes" id="UP000031938"/>
    </source>
</evidence>
<dbReference type="Proteomes" id="UP000031938">
    <property type="component" value="Unassembled WGS sequence"/>
</dbReference>
<proteinExistence type="predicted"/>
<sequence length="375" mass="43385">MIYCAFYLNTTIFPPIFSPAEFYSLDGRYRKIPCSCQQVAWINLRKKIQCIPPHFIQGSSIIHSEDSSQGIFHLGKKPKVNRLTLLKKEAEKIQMKNDQAGAADIEKLPTYRQVSDLLTEISTHKSVQKKIRHSNNSPDAIPLPAIDTEPRLKTHTPTERISIVKDHKKNKRRRFQRDKYILKRPVQTRVLNDEGSTVSSIKKVNPKQKRVKKIKSQEIENNIKTPGSKTSIKIQESEKSIKTQRPEKRIKAEENKKGIKTKGLDNSIKKHAKNKNRSDSELHKSAERLSEIEKKSIAQKENPIQQQAINEYLIQKNLTARYALVLGDRITVYSGKKIIDTGRFIFISNDYFLWVDREGHLRFQFIDVPLTIKKH</sequence>
<name>A0A0C2VMC6_9BACL</name>
<dbReference type="EMBL" id="JXRP01000009">
    <property type="protein sequence ID" value="KIL50037.1"/>
    <property type="molecule type" value="Genomic_DNA"/>
</dbReference>
<evidence type="ECO:0000256" key="1">
    <source>
        <dbReference type="SAM" id="MobiDB-lite"/>
    </source>
</evidence>
<feature type="region of interest" description="Disordered" evidence="1">
    <location>
        <begin position="228"/>
        <end position="284"/>
    </location>
</feature>
<gene>
    <name evidence="2" type="ORF">KP78_15050</name>
</gene>
<dbReference type="STRING" id="889306.KP78_15050"/>
<dbReference type="PATRIC" id="fig|889306.3.peg.1516"/>
<keyword evidence="3" id="KW-1185">Reference proteome</keyword>
<reference evidence="2 3" key="1">
    <citation type="submission" date="2015-01" db="EMBL/GenBank/DDBJ databases">
        <title>Genome sequencing of Jeotgalibacillus soli.</title>
        <authorList>
            <person name="Goh K.M."/>
            <person name="Chan K.-G."/>
            <person name="Yaakop A.S."/>
            <person name="Ee R."/>
            <person name="Gan H.M."/>
            <person name="Chan C.S."/>
        </authorList>
    </citation>
    <scope>NUCLEOTIDE SEQUENCE [LARGE SCALE GENOMIC DNA]</scope>
    <source>
        <strain evidence="2 3">P9</strain>
    </source>
</reference>
<protein>
    <submittedName>
        <fullName evidence="2">Uncharacterized protein</fullName>
    </submittedName>
</protein>
<feature type="compositionally biased region" description="Basic and acidic residues" evidence="1">
    <location>
        <begin position="235"/>
        <end position="257"/>
    </location>
</feature>
<dbReference type="AlphaFoldDB" id="A0A0C2VMC6"/>
<organism evidence="2 3">
    <name type="scientific">Jeotgalibacillus soli</name>
    <dbReference type="NCBI Taxonomy" id="889306"/>
    <lineage>
        <taxon>Bacteria</taxon>
        <taxon>Bacillati</taxon>
        <taxon>Bacillota</taxon>
        <taxon>Bacilli</taxon>
        <taxon>Bacillales</taxon>
        <taxon>Caryophanaceae</taxon>
        <taxon>Jeotgalibacillus</taxon>
    </lineage>
</organism>
<comment type="caution">
    <text evidence="2">The sequence shown here is derived from an EMBL/GenBank/DDBJ whole genome shotgun (WGS) entry which is preliminary data.</text>
</comment>
<accession>A0A0C2VMC6</accession>
<evidence type="ECO:0000313" key="2">
    <source>
        <dbReference type="EMBL" id="KIL50037.1"/>
    </source>
</evidence>